<dbReference type="GO" id="GO:0009252">
    <property type="term" value="P:peptidoglycan biosynthetic process"/>
    <property type="evidence" value="ECO:0007669"/>
    <property type="project" value="UniProtKB-KW"/>
</dbReference>
<feature type="domain" description="Glycosyl transferase family 51" evidence="21">
    <location>
        <begin position="106"/>
        <end position="279"/>
    </location>
</feature>
<keyword evidence="9 19" id="KW-0812">Transmembrane</keyword>
<keyword evidence="6" id="KW-0645">Protease</keyword>
<keyword evidence="7" id="KW-0328">Glycosyltransferase</keyword>
<evidence type="ECO:0000256" key="17">
    <source>
        <dbReference type="ARBA" id="ARBA00034000"/>
    </source>
</evidence>
<comment type="subcellular location">
    <subcellularLocation>
        <location evidence="1">Membrane</location>
    </subcellularLocation>
</comment>
<reference evidence="22 23" key="1">
    <citation type="submission" date="2018-09" db="EMBL/GenBank/DDBJ databases">
        <title>Discovery and Ecogenomic Context for Candidatus Cryosericales, a Global Caldiserica Order Active in Thawing Permafrost.</title>
        <authorList>
            <person name="Martinez M.A."/>
            <person name="Woodcroft B.J."/>
            <person name="Ignacio Espinoza J.C."/>
            <person name="Zayed A."/>
            <person name="Singleton C.M."/>
            <person name="Boyd J."/>
            <person name="Li Y.-F."/>
            <person name="Purvine S."/>
            <person name="Maughan H."/>
            <person name="Hodgkins S.B."/>
            <person name="Anderson D."/>
            <person name="Sederholm M."/>
            <person name="Temperton B."/>
            <person name="Saleska S.R."/>
            <person name="Tyson G.W."/>
            <person name="Rich V.I."/>
        </authorList>
    </citation>
    <scope>NUCLEOTIDE SEQUENCE [LARGE SCALE GENOMIC DNA]</scope>
    <source>
        <strain evidence="22 23">SMC6</strain>
    </source>
</reference>
<proteinExistence type="inferred from homology"/>
<evidence type="ECO:0000259" key="21">
    <source>
        <dbReference type="Pfam" id="PF00912"/>
    </source>
</evidence>
<dbReference type="Proteomes" id="UP000266260">
    <property type="component" value="Unassembled WGS sequence"/>
</dbReference>
<feature type="domain" description="Penicillin-binding protein transpeptidase" evidence="20">
    <location>
        <begin position="384"/>
        <end position="604"/>
    </location>
</feature>
<dbReference type="FunFam" id="1.10.3810.10:FF:000001">
    <property type="entry name" value="Penicillin-binding protein 1A"/>
    <property type="match status" value="1"/>
</dbReference>
<accession>A0A398CZE9</accession>
<keyword evidence="12" id="KW-0573">Peptidoglycan synthesis</keyword>
<dbReference type="Pfam" id="PF00912">
    <property type="entry name" value="Transgly"/>
    <property type="match status" value="1"/>
</dbReference>
<dbReference type="AlphaFoldDB" id="A0A398CZE9"/>
<evidence type="ECO:0000256" key="7">
    <source>
        <dbReference type="ARBA" id="ARBA00022676"/>
    </source>
</evidence>
<dbReference type="GO" id="GO:0006508">
    <property type="term" value="P:proteolysis"/>
    <property type="evidence" value="ECO:0007669"/>
    <property type="project" value="UniProtKB-KW"/>
</dbReference>
<comment type="catalytic activity">
    <reaction evidence="17">
        <text>Preferential cleavage: (Ac)2-L-Lys-D-Ala-|-D-Ala. Also transpeptidation of peptidyl-alanyl moieties that are N-acyl substituents of D-alanine.</text>
        <dbReference type="EC" id="3.4.16.4"/>
    </reaction>
</comment>
<dbReference type="GO" id="GO:0008360">
    <property type="term" value="P:regulation of cell shape"/>
    <property type="evidence" value="ECO:0007669"/>
    <property type="project" value="UniProtKB-KW"/>
</dbReference>
<evidence type="ECO:0000256" key="12">
    <source>
        <dbReference type="ARBA" id="ARBA00022984"/>
    </source>
</evidence>
<sequence length="851" mass="92880">MASIHVCSSRDSAYRHSVSTTRRHHLTTEHANLPVEHANLPRHHARPRLKAVLGWLLVAILAIGIAGTAFVVLLFAHYSTQVPPVGSLFIQTPMASQVFDRNDNLLSSVYFAENRLPKQLSDISEITIKALIASEDERFFSHGAVDFRSIIGGLLIDPLLGRGIRGASTLTQQLARQAILHDTGVTVARKVKEIIVAYRLEKQYTKEEILNMYLNYVYFGNGLYGIEAAALGYFGVHALNLDAAQAAMIIGVLPAPSAYNPYVDLKQATQQQQLVLDKMVRNHYLTQKQADAAATEKLTLKNGMRSPYGSIGWFVDYVKSIVQAKYGADMLYQGGLRIYTTIDPKLQTAALSAVQKVWDQAKKDKVFVESDRDSLGVFQPQVGMVSVDPRTGYILAMVGGTNYDETNFNRVLAPRQPGSTFKIFDYTAAFDNGVTFPSEIVASQPTDFGGWSPPEWLGTNQWFGRISVANAIKESSNIIAAKTTLRTGLDRVIYYARKMGVTSPLKPYVSLSIGSFEISPLEMVEAYSTIANGGVRITPYPIRRIETQDGTMIEKHNFAETRVVPTSTAWLVQTMMRGVYANTPNAYISGLQAAGKTGSTNDWHDAWYDGFTPELCTVIHIGNDATRANMSAIRNAGSRFPAMTWKAYMQEAIKLQKQTSFGPKPDGVSVRIICDASGLLATDACPISLTHSSYFLSSHVPTQTCTVHPPILQTVRLAAEDPTKLAPADWPDSRVVVRTMLRDQIPTEVYQEPISPGPIPPGGELSVTAFPEQFKVGQQMTLSLDVAQQAGSAAVSFDVYIGGSLVTSASSLPATVAYVPTLAGPLEIAIVGRSATLDTVFQAASTVQVQP</sequence>
<keyword evidence="23" id="KW-1185">Reference proteome</keyword>
<dbReference type="Gene3D" id="1.10.3810.10">
    <property type="entry name" value="Biosynthetic peptidoglycan transglycosylase-like"/>
    <property type="match status" value="1"/>
</dbReference>
<name>A0A398CZE9_9BACT</name>
<evidence type="ECO:0000256" key="9">
    <source>
        <dbReference type="ARBA" id="ARBA00022692"/>
    </source>
</evidence>
<feature type="transmembrane region" description="Helical" evidence="19">
    <location>
        <begin position="52"/>
        <end position="78"/>
    </location>
</feature>
<evidence type="ECO:0000256" key="8">
    <source>
        <dbReference type="ARBA" id="ARBA00022679"/>
    </source>
</evidence>
<dbReference type="GO" id="GO:0009002">
    <property type="term" value="F:serine-type D-Ala-D-Ala carboxypeptidase activity"/>
    <property type="evidence" value="ECO:0007669"/>
    <property type="project" value="UniProtKB-EC"/>
</dbReference>
<dbReference type="InterPro" id="IPR012338">
    <property type="entry name" value="Beta-lactam/transpept-like"/>
</dbReference>
<dbReference type="Gene3D" id="3.40.710.10">
    <property type="entry name" value="DD-peptidase/beta-lactamase superfamily"/>
    <property type="match status" value="1"/>
</dbReference>
<dbReference type="SUPFAM" id="SSF53955">
    <property type="entry name" value="Lysozyme-like"/>
    <property type="match status" value="1"/>
</dbReference>
<dbReference type="GO" id="GO:0008658">
    <property type="term" value="F:penicillin binding"/>
    <property type="evidence" value="ECO:0007669"/>
    <property type="project" value="InterPro"/>
</dbReference>
<evidence type="ECO:0000256" key="3">
    <source>
        <dbReference type="ARBA" id="ARBA00007090"/>
    </source>
</evidence>
<evidence type="ECO:0000256" key="6">
    <source>
        <dbReference type="ARBA" id="ARBA00022670"/>
    </source>
</evidence>
<evidence type="ECO:0000256" key="19">
    <source>
        <dbReference type="SAM" id="Phobius"/>
    </source>
</evidence>
<evidence type="ECO:0000313" key="22">
    <source>
        <dbReference type="EMBL" id="RIE08696.1"/>
    </source>
</evidence>
<dbReference type="InterPro" id="IPR001460">
    <property type="entry name" value="PCN-bd_Tpept"/>
</dbReference>
<gene>
    <name evidence="22" type="ORF">SMC6_03815</name>
</gene>
<keyword evidence="5" id="KW-0121">Carboxypeptidase</keyword>
<evidence type="ECO:0000256" key="10">
    <source>
        <dbReference type="ARBA" id="ARBA00022801"/>
    </source>
</evidence>
<evidence type="ECO:0000256" key="2">
    <source>
        <dbReference type="ARBA" id="ARBA00004752"/>
    </source>
</evidence>
<evidence type="ECO:0000256" key="4">
    <source>
        <dbReference type="ARBA" id="ARBA00007739"/>
    </source>
</evidence>
<keyword evidence="8" id="KW-0808">Transferase</keyword>
<dbReference type="GO" id="GO:0016020">
    <property type="term" value="C:membrane"/>
    <property type="evidence" value="ECO:0007669"/>
    <property type="project" value="UniProtKB-SubCell"/>
</dbReference>
<dbReference type="PANTHER" id="PTHR32282">
    <property type="entry name" value="BINDING PROTEIN TRANSPEPTIDASE, PUTATIVE-RELATED"/>
    <property type="match status" value="1"/>
</dbReference>
<comment type="caution">
    <text evidence="22">The sequence shown here is derived from an EMBL/GenBank/DDBJ whole genome shotgun (WGS) entry which is preliminary data.</text>
</comment>
<comment type="pathway">
    <text evidence="2">Cell wall biogenesis; peptidoglycan biosynthesis.</text>
</comment>
<dbReference type="Pfam" id="PF00905">
    <property type="entry name" value="Transpeptidase"/>
    <property type="match status" value="1"/>
</dbReference>
<evidence type="ECO:0000256" key="13">
    <source>
        <dbReference type="ARBA" id="ARBA00022989"/>
    </source>
</evidence>
<evidence type="ECO:0000256" key="1">
    <source>
        <dbReference type="ARBA" id="ARBA00004370"/>
    </source>
</evidence>
<keyword evidence="13 19" id="KW-1133">Transmembrane helix</keyword>
<evidence type="ECO:0000256" key="14">
    <source>
        <dbReference type="ARBA" id="ARBA00023136"/>
    </source>
</evidence>
<dbReference type="InterPro" id="IPR050396">
    <property type="entry name" value="Glycosyltr_51/Transpeptidase"/>
</dbReference>
<evidence type="ECO:0000256" key="18">
    <source>
        <dbReference type="ARBA" id="ARBA00049902"/>
    </source>
</evidence>
<dbReference type="EMBL" id="QXIT01000070">
    <property type="protein sequence ID" value="RIE08696.1"/>
    <property type="molecule type" value="Genomic_DNA"/>
</dbReference>
<protein>
    <submittedName>
        <fullName evidence="22">Uncharacterized protein</fullName>
    </submittedName>
</protein>
<dbReference type="GO" id="GO:0008955">
    <property type="term" value="F:peptidoglycan glycosyltransferase activity"/>
    <property type="evidence" value="ECO:0007669"/>
    <property type="project" value="UniProtKB-EC"/>
</dbReference>
<evidence type="ECO:0000256" key="15">
    <source>
        <dbReference type="ARBA" id="ARBA00023268"/>
    </source>
</evidence>
<evidence type="ECO:0000256" key="5">
    <source>
        <dbReference type="ARBA" id="ARBA00022645"/>
    </source>
</evidence>
<keyword evidence="11" id="KW-0133">Cell shape</keyword>
<dbReference type="GO" id="GO:0030288">
    <property type="term" value="C:outer membrane-bounded periplasmic space"/>
    <property type="evidence" value="ECO:0007669"/>
    <property type="project" value="TreeGrafter"/>
</dbReference>
<dbReference type="PANTHER" id="PTHR32282:SF27">
    <property type="entry name" value="PENICILLIN-BINDING PROTEIN 1A"/>
    <property type="match status" value="1"/>
</dbReference>
<comment type="catalytic activity">
    <reaction evidence="18">
        <text>[GlcNAc-(1-&gt;4)-Mur2Ac(oyl-L-Ala-gamma-D-Glu-L-Lys-D-Ala-D-Ala)](n)-di-trans,octa-cis-undecaprenyl diphosphate + beta-D-GlcNAc-(1-&gt;4)-Mur2Ac(oyl-L-Ala-gamma-D-Glu-L-Lys-D-Ala-D-Ala)-di-trans,octa-cis-undecaprenyl diphosphate = [GlcNAc-(1-&gt;4)-Mur2Ac(oyl-L-Ala-gamma-D-Glu-L-Lys-D-Ala-D-Ala)](n+1)-di-trans,octa-cis-undecaprenyl diphosphate + di-trans,octa-cis-undecaprenyl diphosphate + H(+)</text>
        <dbReference type="Rhea" id="RHEA:23708"/>
        <dbReference type="Rhea" id="RHEA-COMP:9602"/>
        <dbReference type="Rhea" id="RHEA-COMP:9603"/>
        <dbReference type="ChEBI" id="CHEBI:15378"/>
        <dbReference type="ChEBI" id="CHEBI:58405"/>
        <dbReference type="ChEBI" id="CHEBI:60033"/>
        <dbReference type="ChEBI" id="CHEBI:78435"/>
        <dbReference type="EC" id="2.4.99.28"/>
    </reaction>
</comment>
<dbReference type="InterPro" id="IPR023346">
    <property type="entry name" value="Lysozyme-like_dom_sf"/>
</dbReference>
<keyword evidence="10" id="KW-0378">Hydrolase</keyword>
<keyword evidence="16" id="KW-0961">Cell wall biogenesis/degradation</keyword>
<dbReference type="SUPFAM" id="SSF56601">
    <property type="entry name" value="beta-lactamase/transpeptidase-like"/>
    <property type="match status" value="1"/>
</dbReference>
<evidence type="ECO:0000256" key="11">
    <source>
        <dbReference type="ARBA" id="ARBA00022960"/>
    </source>
</evidence>
<organism evidence="22 23">
    <name type="scientific">Candidatus Cryosericum odellii</name>
    <dbReference type="NCBI Taxonomy" id="2290917"/>
    <lineage>
        <taxon>Bacteria</taxon>
        <taxon>Pseudomonadati</taxon>
        <taxon>Caldisericota/Cryosericota group</taxon>
        <taxon>Candidatus Cryosericota</taxon>
        <taxon>Candidatus Cryosericia</taxon>
        <taxon>Candidatus Cryosericales</taxon>
        <taxon>Candidatus Cryosericaceae</taxon>
        <taxon>Candidatus Cryosericum</taxon>
    </lineage>
</organism>
<evidence type="ECO:0000259" key="20">
    <source>
        <dbReference type="Pfam" id="PF00905"/>
    </source>
</evidence>
<dbReference type="GO" id="GO:0071555">
    <property type="term" value="P:cell wall organization"/>
    <property type="evidence" value="ECO:0007669"/>
    <property type="project" value="UniProtKB-KW"/>
</dbReference>
<comment type="similarity">
    <text evidence="3">In the C-terminal section; belongs to the transpeptidase family.</text>
</comment>
<keyword evidence="14 19" id="KW-0472">Membrane</keyword>
<evidence type="ECO:0000256" key="16">
    <source>
        <dbReference type="ARBA" id="ARBA00023316"/>
    </source>
</evidence>
<dbReference type="InterPro" id="IPR036950">
    <property type="entry name" value="PBP_transglycosylase"/>
</dbReference>
<dbReference type="InterPro" id="IPR001264">
    <property type="entry name" value="Glyco_trans_51"/>
</dbReference>
<comment type="similarity">
    <text evidence="4">In the N-terminal section; belongs to the glycosyltransferase 51 family.</text>
</comment>
<keyword evidence="15" id="KW-0511">Multifunctional enzyme</keyword>
<evidence type="ECO:0000313" key="23">
    <source>
        <dbReference type="Proteomes" id="UP000266260"/>
    </source>
</evidence>